<dbReference type="GO" id="GO:0046872">
    <property type="term" value="F:metal ion binding"/>
    <property type="evidence" value="ECO:0007669"/>
    <property type="project" value="InterPro"/>
</dbReference>
<feature type="domain" description="B12-binding" evidence="1">
    <location>
        <begin position="111"/>
        <end position="232"/>
    </location>
</feature>
<dbReference type="InterPro" id="IPR006158">
    <property type="entry name" value="Cobalamin-bd"/>
</dbReference>
<dbReference type="SUPFAM" id="SSF52242">
    <property type="entry name" value="Cobalamin (vitamin B12)-binding domain"/>
    <property type="match status" value="1"/>
</dbReference>
<dbReference type="AlphaFoldDB" id="A0A2L0EXC8"/>
<organism evidence="2 3">
    <name type="scientific">Sorangium cellulosum</name>
    <name type="common">Polyangium cellulosum</name>
    <dbReference type="NCBI Taxonomy" id="56"/>
    <lineage>
        <taxon>Bacteria</taxon>
        <taxon>Pseudomonadati</taxon>
        <taxon>Myxococcota</taxon>
        <taxon>Polyangia</taxon>
        <taxon>Polyangiales</taxon>
        <taxon>Polyangiaceae</taxon>
        <taxon>Sorangium</taxon>
    </lineage>
</organism>
<protein>
    <recommendedName>
        <fullName evidence="1">B12-binding domain-containing protein</fullName>
    </recommendedName>
</protein>
<evidence type="ECO:0000313" key="3">
    <source>
        <dbReference type="Proteomes" id="UP000238348"/>
    </source>
</evidence>
<gene>
    <name evidence="2" type="ORF">SOCE26_053810</name>
</gene>
<dbReference type="Pfam" id="PF02607">
    <property type="entry name" value="B12-binding_2"/>
    <property type="match status" value="1"/>
</dbReference>
<reference evidence="2 3" key="1">
    <citation type="submission" date="2015-09" db="EMBL/GenBank/DDBJ databases">
        <title>Sorangium comparison.</title>
        <authorList>
            <person name="Zaburannyi N."/>
            <person name="Bunk B."/>
            <person name="Overmann J."/>
            <person name="Mueller R."/>
        </authorList>
    </citation>
    <scope>NUCLEOTIDE SEQUENCE [LARGE SCALE GENOMIC DNA]</scope>
    <source>
        <strain evidence="2 3">So ce26</strain>
    </source>
</reference>
<dbReference type="InterPro" id="IPR003759">
    <property type="entry name" value="Cbl-bd_cap"/>
</dbReference>
<dbReference type="Proteomes" id="UP000238348">
    <property type="component" value="Chromosome"/>
</dbReference>
<dbReference type="PROSITE" id="PS51332">
    <property type="entry name" value="B12_BINDING"/>
    <property type="match status" value="1"/>
</dbReference>
<dbReference type="InterPro" id="IPR036594">
    <property type="entry name" value="Meth_synthase_dom"/>
</dbReference>
<accession>A0A2L0EXC8</accession>
<name>A0A2L0EXC8_SORCE</name>
<sequence length="232" mass="24217">MGGDERRVGCCQGRGGGRGLRGRGGRGGAEARLFAAAILAGDYAAARGVLHAALDEGLGYIYERIVAPALEEVGHLWYENRLTVADEHLATAVAQAAIASTYPRIRWPSGGPRAVVGCVEPELHSLGARMVADLLALDGWQTTFASGGISLAAKIEDLRWSEVKLFAVSVTLPAHLPAARALIGQVREELPEAKILAGGRAIAALPDAAEQLGIHAVASSGSMAVEIARGWR</sequence>
<dbReference type="GO" id="GO:0031419">
    <property type="term" value="F:cobalamin binding"/>
    <property type="evidence" value="ECO:0007669"/>
    <property type="project" value="InterPro"/>
</dbReference>
<dbReference type="Pfam" id="PF02310">
    <property type="entry name" value="B12-binding"/>
    <property type="match status" value="1"/>
</dbReference>
<evidence type="ECO:0000259" key="1">
    <source>
        <dbReference type="PROSITE" id="PS51332"/>
    </source>
</evidence>
<dbReference type="InterPro" id="IPR036724">
    <property type="entry name" value="Cobalamin-bd_sf"/>
</dbReference>
<evidence type="ECO:0000313" key="2">
    <source>
        <dbReference type="EMBL" id="AUX43925.1"/>
    </source>
</evidence>
<dbReference type="EMBL" id="CP012673">
    <property type="protein sequence ID" value="AUX43925.1"/>
    <property type="molecule type" value="Genomic_DNA"/>
</dbReference>
<dbReference type="Gene3D" id="1.10.1240.10">
    <property type="entry name" value="Methionine synthase domain"/>
    <property type="match status" value="1"/>
</dbReference>
<proteinExistence type="predicted"/>
<dbReference type="Gene3D" id="3.40.50.280">
    <property type="entry name" value="Cobalamin-binding domain"/>
    <property type="match status" value="1"/>
</dbReference>